<accession>A0A8H3GZW6</accession>
<gene>
    <name evidence="5" type="ORF">RDB_LOCUS65594</name>
</gene>
<reference evidence="5" key="1">
    <citation type="submission" date="2021-01" db="EMBL/GenBank/DDBJ databases">
        <authorList>
            <person name="Kaushik A."/>
        </authorList>
    </citation>
    <scope>NUCLEOTIDE SEQUENCE</scope>
    <source>
        <strain evidence="5">Type strain: AG8-Rh-89/</strain>
    </source>
</reference>
<dbReference type="GO" id="GO:0004499">
    <property type="term" value="F:N,N-dimethylaniline monooxygenase activity"/>
    <property type="evidence" value="ECO:0007669"/>
    <property type="project" value="InterPro"/>
</dbReference>
<dbReference type="InterPro" id="IPR020946">
    <property type="entry name" value="Flavin_mOase-like"/>
</dbReference>
<protein>
    <submittedName>
        <fullName evidence="5">Uncharacterized protein</fullName>
    </submittedName>
</protein>
<dbReference type="Gene3D" id="3.50.50.60">
    <property type="entry name" value="FAD/NAD(P)-binding domain"/>
    <property type="match status" value="2"/>
</dbReference>
<sequence length="575" mass="65287">MSESILPVAIIGAGLGGIATGIALQTQLGCYDYQVGSPPVLFDRYSQSATDLRDVEWDRGNLAGKYVPGLCVRRSMSLVLFSLSTELNPNWSQLYVGYKEIRSYWERVAAKHDIVSHIQFFTEVLSLVWDEGTQAYIITIRDTRSKEVRQVRAQAVVSAVGVFHKPAWPNIPGRESFKGISMHARMWDHTIDFAGKKVAIIGNGCSATQIVPKLSEDSTTNIVEFCRTPSWFVPRPQATVPEWTKWVFRNAPFTQRAFRWLIAARLDMTYLNWKLGPFTSTLRRRREKACIDRLKRLAPEKYHENLIPKFPMGCKRIIYDPGYLESLQRSNVDLEWDTISGITENGITTKSGSDITLGKHYEFDIICFATGFDVENSSDINVKGIGGKLIGDYYKEQGGPTAYMGTTVPDFPNFFTLLGPNTATGHGSVIHSEEVQINYAMQLIKPVIRGQAKSFVPKARATQAYNDYLQEELKHTVWTSCISWYHAGENRRGKLMTWPATQTYMWWMMRTPVWRDYETIGGDKWLKRQQYAASAKTTLEWLLVGAGLGTFALMKLGRWEYTKQLVVDNAKKLIE</sequence>
<dbReference type="InterPro" id="IPR036188">
    <property type="entry name" value="FAD/NAD-bd_sf"/>
</dbReference>
<comment type="similarity">
    <text evidence="1">Belongs to the FAD-binding monooxygenase family.</text>
</comment>
<keyword evidence="3" id="KW-0274">FAD</keyword>
<dbReference type="GO" id="GO:0050661">
    <property type="term" value="F:NADP binding"/>
    <property type="evidence" value="ECO:0007669"/>
    <property type="project" value="InterPro"/>
</dbReference>
<name>A0A8H3GZW6_9AGAM</name>
<evidence type="ECO:0000313" key="5">
    <source>
        <dbReference type="EMBL" id="CAE6473565.1"/>
    </source>
</evidence>
<dbReference type="SUPFAM" id="SSF51905">
    <property type="entry name" value="FAD/NAD(P)-binding domain"/>
    <property type="match status" value="2"/>
</dbReference>
<dbReference type="InterPro" id="IPR051209">
    <property type="entry name" value="FAD-bind_Monooxygenase_sf"/>
</dbReference>
<dbReference type="PANTHER" id="PTHR42877:SF4">
    <property type="entry name" value="FAD_NAD(P)-BINDING DOMAIN-CONTAINING PROTEIN-RELATED"/>
    <property type="match status" value="1"/>
</dbReference>
<dbReference type="GO" id="GO:0050660">
    <property type="term" value="F:flavin adenine dinucleotide binding"/>
    <property type="evidence" value="ECO:0007669"/>
    <property type="project" value="InterPro"/>
</dbReference>
<keyword evidence="4" id="KW-0560">Oxidoreductase</keyword>
<proteinExistence type="inferred from homology"/>
<dbReference type="Pfam" id="PF00743">
    <property type="entry name" value="FMO-like"/>
    <property type="match status" value="1"/>
</dbReference>
<keyword evidence="2" id="KW-0285">Flavoprotein</keyword>
<dbReference type="EMBL" id="CAJMWZ010003380">
    <property type="protein sequence ID" value="CAE6473565.1"/>
    <property type="molecule type" value="Genomic_DNA"/>
</dbReference>
<evidence type="ECO:0000256" key="2">
    <source>
        <dbReference type="ARBA" id="ARBA00022630"/>
    </source>
</evidence>
<dbReference type="AlphaFoldDB" id="A0A8H3GZW6"/>
<dbReference type="PANTHER" id="PTHR42877">
    <property type="entry name" value="L-ORNITHINE N(5)-MONOOXYGENASE-RELATED"/>
    <property type="match status" value="1"/>
</dbReference>
<dbReference type="Proteomes" id="UP000663850">
    <property type="component" value="Unassembled WGS sequence"/>
</dbReference>
<evidence type="ECO:0000256" key="4">
    <source>
        <dbReference type="ARBA" id="ARBA00023002"/>
    </source>
</evidence>
<evidence type="ECO:0000256" key="1">
    <source>
        <dbReference type="ARBA" id="ARBA00010139"/>
    </source>
</evidence>
<evidence type="ECO:0000313" key="6">
    <source>
        <dbReference type="Proteomes" id="UP000663850"/>
    </source>
</evidence>
<organism evidence="5 6">
    <name type="scientific">Rhizoctonia solani</name>
    <dbReference type="NCBI Taxonomy" id="456999"/>
    <lineage>
        <taxon>Eukaryota</taxon>
        <taxon>Fungi</taxon>
        <taxon>Dikarya</taxon>
        <taxon>Basidiomycota</taxon>
        <taxon>Agaricomycotina</taxon>
        <taxon>Agaricomycetes</taxon>
        <taxon>Cantharellales</taxon>
        <taxon>Ceratobasidiaceae</taxon>
        <taxon>Rhizoctonia</taxon>
    </lineage>
</organism>
<comment type="caution">
    <text evidence="5">The sequence shown here is derived from an EMBL/GenBank/DDBJ whole genome shotgun (WGS) entry which is preliminary data.</text>
</comment>
<evidence type="ECO:0000256" key="3">
    <source>
        <dbReference type="ARBA" id="ARBA00022827"/>
    </source>
</evidence>